<gene>
    <name evidence="2" type="ORF">H9626_02095</name>
</gene>
<sequence length="550" mass="63350">MKFKRIEFENHPILGNCVFDLTTKNGDIADTIIIAGENGCGKSVFLNELYRFEPSTLFSNKIGRMIVDAVLNKIEITKLNALEEIKRTKPDGLKSNEIQIIQDFSIKNNWKQSVFYLDGSQFYGHTLSNVLKRVYSDVEINFSPRKINSVTAQNIDQIQDNAIKSSNNLSTEITQLLIDIKTLDDADLANWVELHPGEVPPESIKSIRMKRFTNAFHSIFENKKFKGITNENGYKSVNFEEFGRIMSIDQLSSGEKQIVFRGSFLLKDKKSIEGAYVLVDEPEISLHPKWQINILPFIKKIFMDECGVQTSQIFVTTHSPFIIHNYNRSNDKVIILQKDNNGIINVSDKPEYYSWTTEQIIQEAYDININLQPNVKYVFVEGETDEYYYKKALEVFGLDQNKLIFNWIGRNLTKGKNENTGDTALNNAASFYKANPQMITCKQIILLYDCDTNKPEENMGNLYILKMQNNSKNLKYKKGVENLLNLPLDFNYDTFYKLTEKEDEYGGKSQIQKLDKTALCNYVCSLPNEQLRDIFKYLKNEIDKVSTLSD</sequence>
<dbReference type="PANTHER" id="PTHR43581">
    <property type="entry name" value="ATP/GTP PHOSPHATASE"/>
    <property type="match status" value="1"/>
</dbReference>
<dbReference type="Gene3D" id="3.40.50.300">
    <property type="entry name" value="P-loop containing nucleotide triphosphate hydrolases"/>
    <property type="match status" value="1"/>
</dbReference>
<dbReference type="Proteomes" id="UP000616346">
    <property type="component" value="Unassembled WGS sequence"/>
</dbReference>
<dbReference type="SUPFAM" id="SSF52540">
    <property type="entry name" value="P-loop containing nucleoside triphosphate hydrolases"/>
    <property type="match status" value="1"/>
</dbReference>
<dbReference type="InterPro" id="IPR051396">
    <property type="entry name" value="Bact_Antivir_Def_Nuclease"/>
</dbReference>
<evidence type="ECO:0000259" key="1">
    <source>
        <dbReference type="Pfam" id="PF13304"/>
    </source>
</evidence>
<feature type="domain" description="ATPase AAA-type core" evidence="1">
    <location>
        <begin position="33"/>
        <end position="323"/>
    </location>
</feature>
<organism evidence="2 3">
    <name type="scientific">Phocaeicola faecium</name>
    <dbReference type="NCBI Taxonomy" id="2762213"/>
    <lineage>
        <taxon>Bacteria</taxon>
        <taxon>Pseudomonadati</taxon>
        <taxon>Bacteroidota</taxon>
        <taxon>Bacteroidia</taxon>
        <taxon>Bacteroidales</taxon>
        <taxon>Bacteroidaceae</taxon>
        <taxon>Phocaeicola</taxon>
    </lineage>
</organism>
<dbReference type="InterPro" id="IPR027417">
    <property type="entry name" value="P-loop_NTPase"/>
</dbReference>
<proteinExistence type="predicted"/>
<dbReference type="EMBL" id="JACSPQ010000001">
    <property type="protein sequence ID" value="MBD8001013.1"/>
    <property type="molecule type" value="Genomic_DNA"/>
</dbReference>
<name>A0ABR8V8C4_9BACT</name>
<dbReference type="PANTHER" id="PTHR43581:SF2">
    <property type="entry name" value="EXCINUCLEASE ATPASE SUBUNIT"/>
    <property type="match status" value="1"/>
</dbReference>
<evidence type="ECO:0000313" key="3">
    <source>
        <dbReference type="Proteomes" id="UP000616346"/>
    </source>
</evidence>
<protein>
    <submittedName>
        <fullName evidence="2">AAA family ATPase</fullName>
    </submittedName>
</protein>
<accession>A0ABR8V8C4</accession>
<dbReference type="RefSeq" id="WP_191709401.1">
    <property type="nucleotide sequence ID" value="NZ_JACSPQ010000001.1"/>
</dbReference>
<dbReference type="Pfam" id="PF13304">
    <property type="entry name" value="AAA_21"/>
    <property type="match status" value="1"/>
</dbReference>
<dbReference type="InterPro" id="IPR003959">
    <property type="entry name" value="ATPase_AAA_core"/>
</dbReference>
<keyword evidence="3" id="KW-1185">Reference proteome</keyword>
<comment type="caution">
    <text evidence="2">The sequence shown here is derived from an EMBL/GenBank/DDBJ whole genome shotgun (WGS) entry which is preliminary data.</text>
</comment>
<reference evidence="2 3" key="1">
    <citation type="submission" date="2020-08" db="EMBL/GenBank/DDBJ databases">
        <title>A Genomic Blueprint of the Chicken Gut Microbiome.</title>
        <authorList>
            <person name="Gilroy R."/>
            <person name="Ravi A."/>
            <person name="Getino M."/>
            <person name="Pursley I."/>
            <person name="Horton D.L."/>
            <person name="Alikhan N.-F."/>
            <person name="Baker D."/>
            <person name="Gharbi K."/>
            <person name="Hall N."/>
            <person name="Watson M."/>
            <person name="Adriaenssens E.M."/>
            <person name="Foster-Nyarko E."/>
            <person name="Jarju S."/>
            <person name="Secka A."/>
            <person name="Antonio M."/>
            <person name="Oren A."/>
            <person name="Chaudhuri R."/>
            <person name="La Ragione R.M."/>
            <person name="Hildebrand F."/>
            <person name="Pallen M.J."/>
        </authorList>
    </citation>
    <scope>NUCLEOTIDE SEQUENCE [LARGE SCALE GENOMIC DNA]</scope>
    <source>
        <strain evidence="2 3">Sa1YUN3</strain>
    </source>
</reference>
<evidence type="ECO:0000313" key="2">
    <source>
        <dbReference type="EMBL" id="MBD8001013.1"/>
    </source>
</evidence>